<dbReference type="PANTHER" id="PTHR47990">
    <property type="entry name" value="2-OXOGLUTARATE (2OG) AND FE(II)-DEPENDENT OXYGENASE SUPERFAMILY PROTEIN-RELATED"/>
    <property type="match status" value="1"/>
</dbReference>
<comment type="caution">
    <text evidence="6">The sequence shown here is derived from an EMBL/GenBank/DDBJ whole genome shotgun (WGS) entry which is preliminary data.</text>
</comment>
<dbReference type="GO" id="GO:0031418">
    <property type="term" value="F:L-ascorbic acid binding"/>
    <property type="evidence" value="ECO:0007669"/>
    <property type="project" value="UniProtKB-KW"/>
</dbReference>
<feature type="domain" description="Non-haem dioxygenase N-terminal" evidence="5">
    <location>
        <begin position="8"/>
        <end position="84"/>
    </location>
</feature>
<evidence type="ECO:0000313" key="7">
    <source>
        <dbReference type="Proteomes" id="UP001291623"/>
    </source>
</evidence>
<dbReference type="GO" id="GO:0016706">
    <property type="term" value="F:2-oxoglutarate-dependent dioxygenase activity"/>
    <property type="evidence" value="ECO:0007669"/>
    <property type="project" value="UniProtKB-ARBA"/>
</dbReference>
<evidence type="ECO:0000259" key="5">
    <source>
        <dbReference type="Pfam" id="PF14226"/>
    </source>
</evidence>
<evidence type="ECO:0008006" key="8">
    <source>
        <dbReference type="Google" id="ProtNLM"/>
    </source>
</evidence>
<dbReference type="Gene3D" id="2.60.120.330">
    <property type="entry name" value="B-lactam Antibiotic, Isopenicillin N Synthase, Chain"/>
    <property type="match status" value="1"/>
</dbReference>
<keyword evidence="1" id="KW-0479">Metal-binding</keyword>
<name>A0AAE1R6L2_9SOLA</name>
<dbReference type="Pfam" id="PF03171">
    <property type="entry name" value="2OG-FeII_Oxy"/>
    <property type="match status" value="1"/>
</dbReference>
<dbReference type="InterPro" id="IPR050231">
    <property type="entry name" value="Iron_ascorbate_oxido_reductase"/>
</dbReference>
<dbReference type="EMBL" id="JAVYJV010000019">
    <property type="protein sequence ID" value="KAK4345649.1"/>
    <property type="molecule type" value="Genomic_DNA"/>
</dbReference>
<feature type="domain" description="Isopenicillin N synthase-like Fe(2+) 2OG dioxygenase" evidence="4">
    <location>
        <begin position="170"/>
        <end position="262"/>
    </location>
</feature>
<evidence type="ECO:0000259" key="4">
    <source>
        <dbReference type="Pfam" id="PF03171"/>
    </source>
</evidence>
<reference evidence="6" key="1">
    <citation type="submission" date="2023-12" db="EMBL/GenBank/DDBJ databases">
        <title>Genome assembly of Anisodus tanguticus.</title>
        <authorList>
            <person name="Wang Y.-J."/>
        </authorList>
    </citation>
    <scope>NUCLEOTIDE SEQUENCE</scope>
    <source>
        <strain evidence="6">KB-2021</strain>
        <tissue evidence="6">Leaf</tissue>
    </source>
</reference>
<keyword evidence="7" id="KW-1185">Reference proteome</keyword>
<organism evidence="6 7">
    <name type="scientific">Anisodus tanguticus</name>
    <dbReference type="NCBI Taxonomy" id="243964"/>
    <lineage>
        <taxon>Eukaryota</taxon>
        <taxon>Viridiplantae</taxon>
        <taxon>Streptophyta</taxon>
        <taxon>Embryophyta</taxon>
        <taxon>Tracheophyta</taxon>
        <taxon>Spermatophyta</taxon>
        <taxon>Magnoliopsida</taxon>
        <taxon>eudicotyledons</taxon>
        <taxon>Gunneridae</taxon>
        <taxon>Pentapetalae</taxon>
        <taxon>asterids</taxon>
        <taxon>lamiids</taxon>
        <taxon>Solanales</taxon>
        <taxon>Solanaceae</taxon>
        <taxon>Solanoideae</taxon>
        <taxon>Hyoscyameae</taxon>
        <taxon>Anisodus</taxon>
    </lineage>
</organism>
<dbReference type="GO" id="GO:0046872">
    <property type="term" value="F:metal ion binding"/>
    <property type="evidence" value="ECO:0007669"/>
    <property type="project" value="UniProtKB-KW"/>
</dbReference>
<dbReference type="Proteomes" id="UP001291623">
    <property type="component" value="Unassembled WGS sequence"/>
</dbReference>
<dbReference type="Pfam" id="PF14226">
    <property type="entry name" value="DIOX_N"/>
    <property type="match status" value="1"/>
</dbReference>
<proteinExistence type="predicted"/>
<dbReference type="InterPro" id="IPR044861">
    <property type="entry name" value="IPNS-like_FE2OG_OXY"/>
</dbReference>
<protein>
    <recommendedName>
        <fullName evidence="8">Fe2OG dioxygenase domain-containing protein</fullName>
    </recommendedName>
</protein>
<accession>A0AAE1R6L2</accession>
<dbReference type="SUPFAM" id="SSF51197">
    <property type="entry name" value="Clavaminate synthase-like"/>
    <property type="match status" value="1"/>
</dbReference>
<evidence type="ECO:0000256" key="3">
    <source>
        <dbReference type="ARBA" id="ARBA00023004"/>
    </source>
</evidence>
<dbReference type="InterPro" id="IPR026992">
    <property type="entry name" value="DIOX_N"/>
</dbReference>
<dbReference type="AlphaFoldDB" id="A0AAE1R6L2"/>
<gene>
    <name evidence="6" type="ORF">RND71_035825</name>
</gene>
<evidence type="ECO:0000313" key="6">
    <source>
        <dbReference type="EMBL" id="KAK4345649.1"/>
    </source>
</evidence>
<dbReference type="InterPro" id="IPR027443">
    <property type="entry name" value="IPNS-like_sf"/>
</dbReference>
<keyword evidence="2" id="KW-0847">Vitamin C</keyword>
<evidence type="ECO:0000256" key="1">
    <source>
        <dbReference type="ARBA" id="ARBA00022723"/>
    </source>
</evidence>
<keyword evidence="3" id="KW-0408">Iron</keyword>
<evidence type="ECO:0000256" key="2">
    <source>
        <dbReference type="ARBA" id="ARBA00022896"/>
    </source>
</evidence>
<sequence length="311" mass="36011">MASSKVKVPTIDFRNPELKPKTPQWDKTKIQVLEALQEYGCFEAIYDKVPNETREAIFDTSKEVFEFPLVSKLREYREKPYHIYEEQIPRLAFYDSVGSADLLLPNSVETFANTFWPDGNPNYRNVVRSYYKPLMELDEMVKMMVLESLGLKDYIDEFLDPNFFLLRFTHYKKTQVKDGNKSGLGTHTDGGYLTIIKQNQNGLQVLNKNGEWIEFNTSPNSYVVLSAEAFMAWTNGRLISATHRVHMAGDKDRFSIQLFSSPKPDYTLEVPKELVDEEHPLLFMPFKLLEYFEYVMLGAKNGLGLKNYCGL</sequence>